<keyword evidence="5 12" id="KW-0285">Flavoprotein</keyword>
<dbReference type="Gene3D" id="3.10.520.10">
    <property type="entry name" value="ApbE-like domains"/>
    <property type="match status" value="1"/>
</dbReference>
<dbReference type="PANTHER" id="PTHR30040:SF2">
    <property type="entry name" value="FAD:PROTEIN FMN TRANSFERASE"/>
    <property type="match status" value="1"/>
</dbReference>
<dbReference type="EC" id="2.7.1.180" evidence="3 12"/>
<evidence type="ECO:0000256" key="5">
    <source>
        <dbReference type="ARBA" id="ARBA00022630"/>
    </source>
</evidence>
<proteinExistence type="inferred from homology"/>
<keyword evidence="13" id="KW-0732">Signal</keyword>
<evidence type="ECO:0000256" key="7">
    <source>
        <dbReference type="ARBA" id="ARBA00022723"/>
    </source>
</evidence>
<accession>A0ABX4I270</accession>
<dbReference type="GO" id="GO:0016740">
    <property type="term" value="F:transferase activity"/>
    <property type="evidence" value="ECO:0007669"/>
    <property type="project" value="UniProtKB-KW"/>
</dbReference>
<evidence type="ECO:0000256" key="8">
    <source>
        <dbReference type="ARBA" id="ARBA00022827"/>
    </source>
</evidence>
<feature type="signal peptide" evidence="13">
    <location>
        <begin position="1"/>
        <end position="28"/>
    </location>
</feature>
<keyword evidence="6 12" id="KW-0808">Transferase</keyword>
<evidence type="ECO:0000256" key="2">
    <source>
        <dbReference type="ARBA" id="ARBA00008282"/>
    </source>
</evidence>
<keyword evidence="8 12" id="KW-0274">FAD</keyword>
<evidence type="ECO:0000256" key="10">
    <source>
        <dbReference type="ARBA" id="ARBA00031306"/>
    </source>
</evidence>
<sequence length="352" mass="38285">MFVFCLKRRIAAALSVVLCMVAATGAQAEWHYEKQPIMGTEVSVQLWHEDAARAEKLIDQVVAEFRRLDKALSPYKPDSELSRVNRLAGKQPVQLSEELAALIDKSLWYSHQTDGAFDISYATLGRLYDFRGGKQAGQAATEALLEALNYRNLQFDPEAGTLRFAYPETQIDLGGIAKGYAVDRAIAILARAGITNASVSAGGDARMLGDRRGKPWLVGIRHPRDRSRNAAVIPLNDTAISTSGDYERFFISDDQARVHHIFDPSTGHPTETGAADSDKLISVSVIGPHGFDTDPLSTSVFVLGKRKGLALIERLPGFEAVVIDSNRKLFFSSGLGQPGEARPDRGTGSGSK</sequence>
<feature type="chain" id="PRO_5047230442" description="FAD:protein FMN transferase" evidence="13">
    <location>
        <begin position="29"/>
        <end position="352"/>
    </location>
</feature>
<evidence type="ECO:0000256" key="4">
    <source>
        <dbReference type="ARBA" id="ARBA00016337"/>
    </source>
</evidence>
<comment type="caution">
    <text evidence="14">The sequence shown here is derived from an EMBL/GenBank/DDBJ whole genome shotgun (WGS) entry which is preliminary data.</text>
</comment>
<keyword evidence="7 12" id="KW-0479">Metal-binding</keyword>
<keyword evidence="9 12" id="KW-0460">Magnesium</keyword>
<evidence type="ECO:0000256" key="9">
    <source>
        <dbReference type="ARBA" id="ARBA00022842"/>
    </source>
</evidence>
<dbReference type="PIRSF" id="PIRSF006268">
    <property type="entry name" value="ApbE"/>
    <property type="match status" value="1"/>
</dbReference>
<evidence type="ECO:0000256" key="3">
    <source>
        <dbReference type="ARBA" id="ARBA00011955"/>
    </source>
</evidence>
<dbReference type="PANTHER" id="PTHR30040">
    <property type="entry name" value="THIAMINE BIOSYNTHESIS LIPOPROTEIN APBE"/>
    <property type="match status" value="1"/>
</dbReference>
<organism evidence="14 15">
    <name type="scientific">Microbulbifer flavimaris</name>
    <dbReference type="NCBI Taxonomy" id="1781068"/>
    <lineage>
        <taxon>Bacteria</taxon>
        <taxon>Pseudomonadati</taxon>
        <taxon>Pseudomonadota</taxon>
        <taxon>Gammaproteobacteria</taxon>
        <taxon>Cellvibrionales</taxon>
        <taxon>Microbulbiferaceae</taxon>
        <taxon>Microbulbifer</taxon>
    </lineage>
</organism>
<reference evidence="14" key="1">
    <citation type="submission" date="2017-08" db="EMBL/GenBank/DDBJ databases">
        <title>Microbulbifer marisrubri sp. nov., a halophilic alphaproteobacterium isolated from marine sediment of the Yellow Sea, China.</title>
        <authorList>
            <person name="Zhang G."/>
            <person name="Xiong Q."/>
        </authorList>
    </citation>
    <scope>NUCLEOTIDE SEQUENCE [LARGE SCALE GENOMIC DNA]</scope>
    <source>
        <strain evidence="14">WRN-8</strain>
    </source>
</reference>
<evidence type="ECO:0000256" key="11">
    <source>
        <dbReference type="ARBA" id="ARBA00048540"/>
    </source>
</evidence>
<comment type="similarity">
    <text evidence="2 12">Belongs to the ApbE family.</text>
</comment>
<dbReference type="InterPro" id="IPR024932">
    <property type="entry name" value="ApbE"/>
</dbReference>
<evidence type="ECO:0000256" key="13">
    <source>
        <dbReference type="SAM" id="SignalP"/>
    </source>
</evidence>
<evidence type="ECO:0000313" key="15">
    <source>
        <dbReference type="Proteomes" id="UP000218427"/>
    </source>
</evidence>
<evidence type="ECO:0000313" key="14">
    <source>
        <dbReference type="EMBL" id="PCO05995.1"/>
    </source>
</evidence>
<dbReference type="EMBL" id="LRFG02000002">
    <property type="protein sequence ID" value="PCO05995.1"/>
    <property type="molecule type" value="Genomic_DNA"/>
</dbReference>
<comment type="cofactor">
    <cofactor evidence="1">
        <name>Mg(2+)</name>
        <dbReference type="ChEBI" id="CHEBI:18420"/>
    </cofactor>
</comment>
<comment type="catalytic activity">
    <reaction evidence="11 12">
        <text>L-threonyl-[protein] + FAD = FMN-L-threonyl-[protein] + AMP + H(+)</text>
        <dbReference type="Rhea" id="RHEA:36847"/>
        <dbReference type="Rhea" id="RHEA-COMP:11060"/>
        <dbReference type="Rhea" id="RHEA-COMP:11061"/>
        <dbReference type="ChEBI" id="CHEBI:15378"/>
        <dbReference type="ChEBI" id="CHEBI:30013"/>
        <dbReference type="ChEBI" id="CHEBI:57692"/>
        <dbReference type="ChEBI" id="CHEBI:74257"/>
        <dbReference type="ChEBI" id="CHEBI:456215"/>
        <dbReference type="EC" id="2.7.1.180"/>
    </reaction>
</comment>
<dbReference type="SUPFAM" id="SSF143631">
    <property type="entry name" value="ApbE-like"/>
    <property type="match status" value="1"/>
</dbReference>
<name>A0ABX4I270_9GAMM</name>
<dbReference type="RefSeq" id="WP_067083623.1">
    <property type="nucleotide sequence ID" value="NZ_LRFG02000002.1"/>
</dbReference>
<dbReference type="InterPro" id="IPR003374">
    <property type="entry name" value="ApbE-like_sf"/>
</dbReference>
<dbReference type="Proteomes" id="UP000218427">
    <property type="component" value="Unassembled WGS sequence"/>
</dbReference>
<gene>
    <name evidence="14" type="ORF">AWR36_008350</name>
</gene>
<protein>
    <recommendedName>
        <fullName evidence="4 12">FAD:protein FMN transferase</fullName>
        <ecNumber evidence="3 12">2.7.1.180</ecNumber>
    </recommendedName>
    <alternativeName>
        <fullName evidence="10 12">Flavin transferase</fullName>
    </alternativeName>
</protein>
<evidence type="ECO:0000256" key="6">
    <source>
        <dbReference type="ARBA" id="ARBA00022679"/>
    </source>
</evidence>
<evidence type="ECO:0000256" key="1">
    <source>
        <dbReference type="ARBA" id="ARBA00001946"/>
    </source>
</evidence>
<dbReference type="Pfam" id="PF02424">
    <property type="entry name" value="ApbE"/>
    <property type="match status" value="1"/>
</dbReference>
<evidence type="ECO:0000256" key="12">
    <source>
        <dbReference type="PIRNR" id="PIRNR006268"/>
    </source>
</evidence>
<keyword evidence="15" id="KW-1185">Reference proteome</keyword>